<dbReference type="SUPFAM" id="SSF57850">
    <property type="entry name" value="RING/U-box"/>
    <property type="match status" value="1"/>
</dbReference>
<name>A0A6A6TLG5_9PLEO</name>
<evidence type="ECO:0000313" key="3">
    <source>
        <dbReference type="EMBL" id="KAF2660680.1"/>
    </source>
</evidence>
<dbReference type="EMBL" id="MU004298">
    <property type="protein sequence ID" value="KAF2660680.1"/>
    <property type="molecule type" value="Genomic_DNA"/>
</dbReference>
<evidence type="ECO:0000259" key="2">
    <source>
        <dbReference type="PROSITE" id="PS50089"/>
    </source>
</evidence>
<evidence type="ECO:0000256" key="1">
    <source>
        <dbReference type="PROSITE-ProRule" id="PRU00175"/>
    </source>
</evidence>
<keyword evidence="1" id="KW-0863">Zinc-finger</keyword>
<dbReference type="OrthoDB" id="8062037at2759"/>
<accession>A0A6A6TLG5</accession>
<protein>
    <recommendedName>
        <fullName evidence="2">RING-type domain-containing protein</fullName>
    </recommendedName>
</protein>
<keyword evidence="1" id="KW-0479">Metal-binding</keyword>
<dbReference type="Pfam" id="PF13639">
    <property type="entry name" value="zf-RING_2"/>
    <property type="match status" value="1"/>
</dbReference>
<dbReference type="AlphaFoldDB" id="A0A6A6TLG5"/>
<dbReference type="InterPro" id="IPR001841">
    <property type="entry name" value="Znf_RING"/>
</dbReference>
<dbReference type="Gene3D" id="3.30.40.10">
    <property type="entry name" value="Zinc/RING finger domain, C3HC4 (zinc finger)"/>
    <property type="match status" value="1"/>
</dbReference>
<proteinExistence type="predicted"/>
<keyword evidence="1" id="KW-0862">Zinc</keyword>
<keyword evidence="4" id="KW-1185">Reference proteome</keyword>
<dbReference type="GO" id="GO:0008270">
    <property type="term" value="F:zinc ion binding"/>
    <property type="evidence" value="ECO:0007669"/>
    <property type="project" value="UniProtKB-KW"/>
</dbReference>
<feature type="domain" description="RING-type" evidence="2">
    <location>
        <begin position="51"/>
        <end position="96"/>
    </location>
</feature>
<dbReference type="InterPro" id="IPR013083">
    <property type="entry name" value="Znf_RING/FYVE/PHD"/>
</dbReference>
<organism evidence="3 4">
    <name type="scientific">Lophiostoma macrostomum CBS 122681</name>
    <dbReference type="NCBI Taxonomy" id="1314788"/>
    <lineage>
        <taxon>Eukaryota</taxon>
        <taxon>Fungi</taxon>
        <taxon>Dikarya</taxon>
        <taxon>Ascomycota</taxon>
        <taxon>Pezizomycotina</taxon>
        <taxon>Dothideomycetes</taxon>
        <taxon>Pleosporomycetidae</taxon>
        <taxon>Pleosporales</taxon>
        <taxon>Lophiostomataceae</taxon>
        <taxon>Lophiostoma</taxon>
    </lineage>
</organism>
<sequence>MPLPNPSGLTSPSVQITINNHIFTVNEDLLCRHSEEFRELLQGNRKVVEDCPVCTERIFDTQRTAWCKVCGQNLHATCIEKWFKSTWGSDKCPFCRGTWQSEHSIAPKLYVMQNHPASGESFGVCQFEDVMGIYLHWVDTGSLQLDEVEMLRRESRHAKAEYILTRLYFLGHLFRDQRLKMAVLNQIQFTFFDRCDAAWEESGGMTFKGVFSWAEPRGKTKKDIVDTIFASCDKGLAADAIKQLFHYQDLSTTSRAEKYADDMHLVRFKVRFVQSWKGGLRHN</sequence>
<reference evidence="3" key="1">
    <citation type="journal article" date="2020" name="Stud. Mycol.">
        <title>101 Dothideomycetes genomes: a test case for predicting lifestyles and emergence of pathogens.</title>
        <authorList>
            <person name="Haridas S."/>
            <person name="Albert R."/>
            <person name="Binder M."/>
            <person name="Bloem J."/>
            <person name="Labutti K."/>
            <person name="Salamov A."/>
            <person name="Andreopoulos B."/>
            <person name="Baker S."/>
            <person name="Barry K."/>
            <person name="Bills G."/>
            <person name="Bluhm B."/>
            <person name="Cannon C."/>
            <person name="Castanera R."/>
            <person name="Culley D."/>
            <person name="Daum C."/>
            <person name="Ezra D."/>
            <person name="Gonzalez J."/>
            <person name="Henrissat B."/>
            <person name="Kuo A."/>
            <person name="Liang C."/>
            <person name="Lipzen A."/>
            <person name="Lutzoni F."/>
            <person name="Magnuson J."/>
            <person name="Mondo S."/>
            <person name="Nolan M."/>
            <person name="Ohm R."/>
            <person name="Pangilinan J."/>
            <person name="Park H.-J."/>
            <person name="Ramirez L."/>
            <person name="Alfaro M."/>
            <person name="Sun H."/>
            <person name="Tritt A."/>
            <person name="Yoshinaga Y."/>
            <person name="Zwiers L.-H."/>
            <person name="Turgeon B."/>
            <person name="Goodwin S."/>
            <person name="Spatafora J."/>
            <person name="Crous P."/>
            <person name="Grigoriev I."/>
        </authorList>
    </citation>
    <scope>NUCLEOTIDE SEQUENCE</scope>
    <source>
        <strain evidence="3">CBS 122681</strain>
    </source>
</reference>
<dbReference type="PROSITE" id="PS50089">
    <property type="entry name" value="ZF_RING_2"/>
    <property type="match status" value="1"/>
</dbReference>
<gene>
    <name evidence="3" type="ORF">K491DRAFT_711580</name>
</gene>
<dbReference type="Proteomes" id="UP000799324">
    <property type="component" value="Unassembled WGS sequence"/>
</dbReference>
<evidence type="ECO:0000313" key="4">
    <source>
        <dbReference type="Proteomes" id="UP000799324"/>
    </source>
</evidence>